<dbReference type="InterPro" id="IPR023753">
    <property type="entry name" value="FAD/NAD-binding_dom"/>
</dbReference>
<dbReference type="InterPro" id="IPR016156">
    <property type="entry name" value="FAD/NAD-linked_Rdtase_dimer_sf"/>
</dbReference>
<dbReference type="InterPro" id="IPR050260">
    <property type="entry name" value="FAD-bd_OxRdtase"/>
</dbReference>
<feature type="domain" description="FAD/NAD(P)-binding" evidence="8">
    <location>
        <begin position="1"/>
        <end position="292"/>
    </location>
</feature>
<dbReference type="STRING" id="294935.ATN88_17810"/>
<evidence type="ECO:0000259" key="7">
    <source>
        <dbReference type="Pfam" id="PF02852"/>
    </source>
</evidence>
<reference evidence="9 10" key="1">
    <citation type="submission" date="2015-11" db="EMBL/GenBank/DDBJ databases">
        <title>Genomic Taxonomy of the Vibrionaceae.</title>
        <authorList>
            <person name="Gomez-Gil B."/>
            <person name="Enciso-Ibarra J."/>
        </authorList>
    </citation>
    <scope>NUCLEOTIDE SEQUENCE [LARGE SCALE GENOMIC DNA]</scope>
    <source>
        <strain evidence="9 10">CAIM 912</strain>
    </source>
</reference>
<dbReference type="NCBIfam" id="NF007123">
    <property type="entry name" value="PRK09564.1"/>
    <property type="match status" value="1"/>
</dbReference>
<keyword evidence="3" id="KW-0285">Flavoprotein</keyword>
<dbReference type="SUPFAM" id="SSF51905">
    <property type="entry name" value="FAD/NAD(P)-binding domain"/>
    <property type="match status" value="1"/>
</dbReference>
<evidence type="ECO:0000313" key="10">
    <source>
        <dbReference type="Proteomes" id="UP000070529"/>
    </source>
</evidence>
<dbReference type="InterPro" id="IPR036188">
    <property type="entry name" value="FAD/NAD-bd_sf"/>
</dbReference>
<dbReference type="PRINTS" id="PR00411">
    <property type="entry name" value="PNDRDTASEI"/>
</dbReference>
<dbReference type="PANTHER" id="PTHR43429:SF1">
    <property type="entry name" value="NAD(P)H SULFUR OXIDOREDUCTASE (COA-DEPENDENT)"/>
    <property type="match status" value="1"/>
</dbReference>
<evidence type="ECO:0000256" key="4">
    <source>
        <dbReference type="ARBA" id="ARBA00022827"/>
    </source>
</evidence>
<comment type="caution">
    <text evidence="9">The sequence shown here is derived from an EMBL/GenBank/DDBJ whole genome shotgun (WGS) entry which is preliminary data.</text>
</comment>
<protein>
    <submittedName>
        <fullName evidence="9">CoA-disulfide reductase</fullName>
    </submittedName>
</protein>
<dbReference type="InterPro" id="IPR004099">
    <property type="entry name" value="Pyr_nucl-diS_OxRdtase_dimer"/>
</dbReference>
<comment type="cofactor">
    <cofactor evidence="1">
        <name>FAD</name>
        <dbReference type="ChEBI" id="CHEBI:57692"/>
    </cofactor>
</comment>
<keyword evidence="10" id="KW-1185">Reference proteome</keyword>
<keyword evidence="5" id="KW-0560">Oxidoreductase</keyword>
<dbReference type="RefSeq" id="WP_067418352.1">
    <property type="nucleotide sequence ID" value="NZ_LNTY01000043.1"/>
</dbReference>
<evidence type="ECO:0000313" key="9">
    <source>
        <dbReference type="EMBL" id="KXF80924.1"/>
    </source>
</evidence>
<evidence type="ECO:0000256" key="1">
    <source>
        <dbReference type="ARBA" id="ARBA00001974"/>
    </source>
</evidence>
<evidence type="ECO:0000256" key="6">
    <source>
        <dbReference type="ARBA" id="ARBA00023284"/>
    </source>
</evidence>
<comment type="similarity">
    <text evidence="2">Belongs to the class-III pyridine nucleotide-disulfide oxidoreductase family.</text>
</comment>
<evidence type="ECO:0000256" key="3">
    <source>
        <dbReference type="ARBA" id="ARBA00022630"/>
    </source>
</evidence>
<dbReference type="EMBL" id="LNTY01000043">
    <property type="protein sequence ID" value="KXF80924.1"/>
    <property type="molecule type" value="Genomic_DNA"/>
</dbReference>
<proteinExistence type="inferred from homology"/>
<evidence type="ECO:0000256" key="5">
    <source>
        <dbReference type="ARBA" id="ARBA00023002"/>
    </source>
</evidence>
<accession>A0A135I6B0</accession>
<dbReference type="Gene3D" id="3.50.50.60">
    <property type="entry name" value="FAD/NAD(P)-binding domain"/>
    <property type="match status" value="3"/>
</dbReference>
<feature type="domain" description="Pyridine nucleotide-disulphide oxidoreductase dimerisation" evidence="7">
    <location>
        <begin position="333"/>
        <end position="433"/>
    </location>
</feature>
<gene>
    <name evidence="9" type="ORF">ATN88_17810</name>
</gene>
<keyword evidence="4" id="KW-0274">FAD</keyword>
<dbReference type="SUPFAM" id="SSF55424">
    <property type="entry name" value="FAD/NAD-linked reductases, dimerisation (C-terminal) domain"/>
    <property type="match status" value="1"/>
</dbReference>
<dbReference type="Pfam" id="PF02852">
    <property type="entry name" value="Pyr_redox_dim"/>
    <property type="match status" value="1"/>
</dbReference>
<dbReference type="PRINTS" id="PR00368">
    <property type="entry name" value="FADPNR"/>
</dbReference>
<evidence type="ECO:0000259" key="8">
    <source>
        <dbReference type="Pfam" id="PF07992"/>
    </source>
</evidence>
<organism evidence="9 10">
    <name type="scientific">Enterovibrio coralii</name>
    <dbReference type="NCBI Taxonomy" id="294935"/>
    <lineage>
        <taxon>Bacteria</taxon>
        <taxon>Pseudomonadati</taxon>
        <taxon>Pseudomonadota</taxon>
        <taxon>Gammaproteobacteria</taxon>
        <taxon>Vibrionales</taxon>
        <taxon>Vibrionaceae</taxon>
        <taxon>Enterovibrio</taxon>
    </lineage>
</organism>
<evidence type="ECO:0000256" key="2">
    <source>
        <dbReference type="ARBA" id="ARBA00009130"/>
    </source>
</evidence>
<dbReference type="Pfam" id="PF07992">
    <property type="entry name" value="Pyr_redox_2"/>
    <property type="match status" value="1"/>
</dbReference>
<dbReference type="Proteomes" id="UP000070529">
    <property type="component" value="Unassembled WGS sequence"/>
</dbReference>
<dbReference type="OrthoDB" id="9800167at2"/>
<keyword evidence="6" id="KW-0676">Redox-active center</keyword>
<dbReference type="GO" id="GO:0016491">
    <property type="term" value="F:oxidoreductase activity"/>
    <property type="evidence" value="ECO:0007669"/>
    <property type="project" value="UniProtKB-KW"/>
</dbReference>
<dbReference type="PANTHER" id="PTHR43429">
    <property type="entry name" value="PYRIDINE NUCLEOTIDE-DISULFIDE OXIDOREDUCTASE DOMAIN-CONTAINING"/>
    <property type="match status" value="1"/>
</dbReference>
<name>A0A135I6B0_9GAMM</name>
<sequence>MKIVIIGGEAAGMSAAAKARRVNPNAEITVFEASEIISFGACGLPYYVADEFQDSGYMAEFTPAQFAERGVTVKTGHRVTKVDAENKKLEITANGETFVADYDRLMIATGAKEVMPPVAGLDKKGVHTLRVMQHGLDLKAAVQNNECRHVTVIGSGFIGLEVAEAMIHQGKSVRLIERAERLIPDAFDAEISVHFHTELEKAGVEILTSESLLSIEGDDVVTGIVTDKGHYNTDLVVVCTGVKPNTEFLKETGITTLPNGAIVVDRQGLTSLPDVWAAGDCATIWHAVSGKDVYIPLATGANKLGRMIGDNIAQVEGEPLTFPGSLGTSCVRVLGLEAGRTGLSEREAIDAGFNVKTTVIKDKCHTNYCAGQSDMHMKLVYEADSKRILGAQIIGYKGAVHRIDAMAVAVSMGVTTTQLGMMDFAYAPPFARTWDIMNVAGNVAK</sequence>
<dbReference type="AlphaFoldDB" id="A0A135I6B0"/>